<feature type="transmembrane region" description="Helical" evidence="16">
    <location>
        <begin position="452"/>
        <end position="471"/>
    </location>
</feature>
<keyword evidence="11 16" id="KW-0520">NAD</keyword>
<keyword evidence="10 16" id="KW-1133">Transmembrane helix</keyword>
<dbReference type="InterPro" id="IPR001750">
    <property type="entry name" value="ND/Mrp_TM"/>
</dbReference>
<evidence type="ECO:0000256" key="14">
    <source>
        <dbReference type="ARBA" id="ARBA00023136"/>
    </source>
</evidence>
<comment type="catalytic activity">
    <reaction evidence="15 16">
        <text>a ubiquinone + NADH + 5 H(+)(in) = a ubiquinol + NAD(+) + 4 H(+)(out)</text>
        <dbReference type="Rhea" id="RHEA:29091"/>
        <dbReference type="Rhea" id="RHEA-COMP:9565"/>
        <dbReference type="Rhea" id="RHEA-COMP:9566"/>
        <dbReference type="ChEBI" id="CHEBI:15378"/>
        <dbReference type="ChEBI" id="CHEBI:16389"/>
        <dbReference type="ChEBI" id="CHEBI:17976"/>
        <dbReference type="ChEBI" id="CHEBI:57540"/>
        <dbReference type="ChEBI" id="CHEBI:57945"/>
        <dbReference type="EC" id="7.1.1.2"/>
    </reaction>
</comment>
<feature type="transmembrane region" description="Helical" evidence="16">
    <location>
        <begin position="271"/>
        <end position="292"/>
    </location>
</feature>
<evidence type="ECO:0000256" key="7">
    <source>
        <dbReference type="ARBA" id="ARBA00022792"/>
    </source>
</evidence>
<dbReference type="InterPro" id="IPR003945">
    <property type="entry name" value="NU5C-like"/>
</dbReference>
<keyword evidence="12 16" id="KW-0830">Ubiquinone</keyword>
<feature type="transmembrane region" description="Helical" evidence="16">
    <location>
        <begin position="400"/>
        <end position="422"/>
    </location>
</feature>
<dbReference type="GO" id="GO:0005743">
    <property type="term" value="C:mitochondrial inner membrane"/>
    <property type="evidence" value="ECO:0007669"/>
    <property type="project" value="UniProtKB-SubCell"/>
</dbReference>
<dbReference type="Pfam" id="PF06455">
    <property type="entry name" value="NADH5_C"/>
    <property type="match status" value="1"/>
</dbReference>
<dbReference type="NCBIfam" id="TIGR01974">
    <property type="entry name" value="NDH_I_L"/>
    <property type="match status" value="1"/>
</dbReference>
<dbReference type="GO" id="GO:0008137">
    <property type="term" value="F:NADH dehydrogenase (ubiquinone) activity"/>
    <property type="evidence" value="ECO:0007669"/>
    <property type="project" value="UniProtKB-EC"/>
</dbReference>
<evidence type="ECO:0000256" key="1">
    <source>
        <dbReference type="ARBA" id="ARBA00004448"/>
    </source>
</evidence>
<keyword evidence="14 16" id="KW-0472">Membrane</keyword>
<accession>Q3KRR7</accession>
<dbReference type="GO" id="GO:0003954">
    <property type="term" value="F:NADH dehydrogenase activity"/>
    <property type="evidence" value="ECO:0007669"/>
    <property type="project" value="TreeGrafter"/>
</dbReference>
<dbReference type="EMBL" id="AY974191">
    <property type="protein sequence ID" value="AAY45909.1"/>
    <property type="molecule type" value="Genomic_DNA"/>
</dbReference>
<feature type="domain" description="NADH-Ubiquinone oxidoreductase (complex I) chain 5 N-terminal" evidence="18">
    <location>
        <begin position="68"/>
        <end position="117"/>
    </location>
</feature>
<keyword evidence="9" id="KW-0249">Electron transport</keyword>
<feature type="transmembrane region" description="Helical" evidence="16">
    <location>
        <begin position="165"/>
        <end position="191"/>
    </location>
</feature>
<evidence type="ECO:0000256" key="11">
    <source>
        <dbReference type="ARBA" id="ARBA00023027"/>
    </source>
</evidence>
<keyword evidence="4 16" id="KW-0813">Transport</keyword>
<evidence type="ECO:0000256" key="5">
    <source>
        <dbReference type="ARBA" id="ARBA00022660"/>
    </source>
</evidence>
<geneLocation type="mitochondrion" evidence="20"/>
<dbReference type="PANTHER" id="PTHR42829">
    <property type="entry name" value="NADH-UBIQUINONE OXIDOREDUCTASE CHAIN 5"/>
    <property type="match status" value="1"/>
</dbReference>
<comment type="similarity">
    <text evidence="16">Belongs to the complex I subunit 5 family.</text>
</comment>
<evidence type="ECO:0000256" key="6">
    <source>
        <dbReference type="ARBA" id="ARBA00022692"/>
    </source>
</evidence>
<evidence type="ECO:0000256" key="9">
    <source>
        <dbReference type="ARBA" id="ARBA00022982"/>
    </source>
</evidence>
<reference evidence="20" key="1">
    <citation type="submission" date="2005-03" db="EMBL/GenBank/DDBJ databases">
        <authorList>
            <person name="Nie L."/>
            <person name="Hu L."/>
            <person name="Zhang J."/>
        </authorList>
    </citation>
    <scope>NUCLEOTIDE SEQUENCE</scope>
</reference>
<evidence type="ECO:0000256" key="12">
    <source>
        <dbReference type="ARBA" id="ARBA00023075"/>
    </source>
</evidence>
<dbReference type="PANTHER" id="PTHR42829:SF2">
    <property type="entry name" value="NADH-UBIQUINONE OXIDOREDUCTASE CHAIN 5"/>
    <property type="match status" value="1"/>
</dbReference>
<evidence type="ECO:0000256" key="2">
    <source>
        <dbReference type="ARBA" id="ARBA00012944"/>
    </source>
</evidence>
<proteinExistence type="inferred from homology"/>
<dbReference type="InterPro" id="IPR010934">
    <property type="entry name" value="NADH_DH_su5_C"/>
</dbReference>
<evidence type="ECO:0000313" key="20">
    <source>
        <dbReference type="EMBL" id="AAY45909.1"/>
    </source>
</evidence>
<feature type="domain" description="NADH:quinone oxidoreductase/Mrp antiporter transmembrane" evidence="17">
    <location>
        <begin position="134"/>
        <end position="410"/>
    </location>
</feature>
<dbReference type="GO" id="GO:0042773">
    <property type="term" value="P:ATP synthesis coupled electron transport"/>
    <property type="evidence" value="ECO:0007669"/>
    <property type="project" value="InterPro"/>
</dbReference>
<dbReference type="GO" id="GO:0015990">
    <property type="term" value="P:electron transport coupled proton transport"/>
    <property type="evidence" value="ECO:0007669"/>
    <property type="project" value="TreeGrafter"/>
</dbReference>
<protein>
    <recommendedName>
        <fullName evidence="3 16">NADH-ubiquinone oxidoreductase chain 5</fullName>
        <ecNumber evidence="2 16">7.1.1.2</ecNumber>
    </recommendedName>
</protein>
<feature type="domain" description="NADH dehydrogenase subunit 5 C-terminal" evidence="19">
    <location>
        <begin position="420"/>
        <end position="597"/>
    </location>
</feature>
<evidence type="ECO:0000259" key="18">
    <source>
        <dbReference type="Pfam" id="PF00662"/>
    </source>
</evidence>
<keyword evidence="13 16" id="KW-0496">Mitochondrion</keyword>
<evidence type="ECO:0000256" key="16">
    <source>
        <dbReference type="RuleBase" id="RU003404"/>
    </source>
</evidence>
<dbReference type="InterPro" id="IPR001516">
    <property type="entry name" value="Proton_antipo_N"/>
</dbReference>
<keyword evidence="6 16" id="KW-0812">Transmembrane</keyword>
<evidence type="ECO:0000256" key="8">
    <source>
        <dbReference type="ARBA" id="ARBA00022967"/>
    </source>
</evidence>
<comment type="subcellular location">
    <subcellularLocation>
        <location evidence="1">Mitochondrion inner membrane</location>
        <topology evidence="1">Multi-pass membrane protein</topology>
    </subcellularLocation>
</comment>
<feature type="transmembrane region" description="Helical" evidence="16">
    <location>
        <begin position="524"/>
        <end position="541"/>
    </location>
</feature>
<keyword evidence="5" id="KW-0679">Respiratory chain</keyword>
<feature type="transmembrane region" description="Helical" evidence="16">
    <location>
        <begin position="197"/>
        <end position="220"/>
    </location>
</feature>
<evidence type="ECO:0000256" key="15">
    <source>
        <dbReference type="ARBA" id="ARBA00049551"/>
    </source>
</evidence>
<evidence type="ECO:0000256" key="10">
    <source>
        <dbReference type="ARBA" id="ARBA00022989"/>
    </source>
</evidence>
<evidence type="ECO:0000256" key="4">
    <source>
        <dbReference type="ARBA" id="ARBA00022448"/>
    </source>
</evidence>
<feature type="transmembrane region" description="Helical" evidence="16">
    <location>
        <begin position="121"/>
        <end position="144"/>
    </location>
</feature>
<keyword evidence="7" id="KW-0999">Mitochondrion inner membrane</keyword>
<dbReference type="PRINTS" id="PR01434">
    <property type="entry name" value="NADHDHGNASE5"/>
</dbReference>
<dbReference type="Pfam" id="PF00662">
    <property type="entry name" value="Proton_antipo_N"/>
    <property type="match status" value="1"/>
</dbReference>
<keyword evidence="8" id="KW-1278">Translocase</keyword>
<feature type="transmembrane region" description="Helical" evidence="16">
    <location>
        <begin position="366"/>
        <end position="388"/>
    </location>
</feature>
<evidence type="ECO:0000259" key="17">
    <source>
        <dbReference type="Pfam" id="PF00361"/>
    </source>
</evidence>
<dbReference type="EC" id="7.1.1.2" evidence="2 16"/>
<dbReference type="AlphaFoldDB" id="Q3KRR7"/>
<organism evidence="20">
    <name type="scientific">Limnonectes fujianensis</name>
    <name type="common">Fujian large-headed frog</name>
    <dbReference type="NCBI Taxonomy" id="120496"/>
    <lineage>
        <taxon>Eukaryota</taxon>
        <taxon>Metazoa</taxon>
        <taxon>Chordata</taxon>
        <taxon>Craniata</taxon>
        <taxon>Vertebrata</taxon>
        <taxon>Euteleostomi</taxon>
        <taxon>Amphibia</taxon>
        <taxon>Batrachia</taxon>
        <taxon>Anura</taxon>
        <taxon>Neobatrachia</taxon>
        <taxon>Ranoidea</taxon>
        <taxon>Dicroglossidae</taxon>
        <taxon>Dicroglossinae</taxon>
        <taxon>Limnonectes</taxon>
    </lineage>
</organism>
<feature type="transmembrane region" description="Helical" evidence="16">
    <location>
        <begin position="85"/>
        <end position="101"/>
    </location>
</feature>
<feature type="transmembrane region" description="Helical" evidence="16">
    <location>
        <begin position="483"/>
        <end position="503"/>
    </location>
</feature>
<dbReference type="InterPro" id="IPR018393">
    <property type="entry name" value="NADHpl_OxRdtase_5_subgr"/>
</dbReference>
<evidence type="ECO:0000256" key="3">
    <source>
        <dbReference type="ARBA" id="ARBA00021096"/>
    </source>
</evidence>
<dbReference type="RefSeq" id="YP_337821.1">
    <property type="nucleotide sequence ID" value="NC_007440.2"/>
</dbReference>
<name>Q3KRR7_LIMFJ</name>
<feature type="transmembrane region" description="Helical" evidence="16">
    <location>
        <begin position="581"/>
        <end position="606"/>
    </location>
</feature>
<feature type="transmembrane region" description="Helical" evidence="16">
    <location>
        <begin position="323"/>
        <end position="345"/>
    </location>
</feature>
<feature type="transmembrane region" description="Helical" evidence="16">
    <location>
        <begin position="241"/>
        <end position="265"/>
    </location>
</feature>
<feature type="transmembrane region" description="Helical" evidence="16">
    <location>
        <begin position="40"/>
        <end position="64"/>
    </location>
</feature>
<sequence>MTSVIALATTVTSVLKLTSPLFRPTTHNTHLQAKLAVKGAFFISLIPLVTFVYLGAGSMTNFSTKWEWLNMGLSTLDMNLKFDKYQIMFLPIALLVSWSILEFSSWYMESDPKMNTFSKHLLTFLLAMIILTSSGNLITLFLGWEGVGIMSYLLIGWYNARSDAAVAALQAVLYNRVGDIGFLLAFCWVYKNSLSTSLNYIFSTTPPTILLLAFIVAAASKSSQFMLHPWLVSAMEGPTPVSALLHSSTMVVAGVFLLIRIHPIIAQNQTALTVCLCLGAISSAFAAFSALTQNDVKKIIAFSTSSQLGLMMVSIGISLPNLAFFHICTHAFFKAMLFLCAGIIIHNLHDNQDIRRMGGLYKDLPITTTCMTVGSLALMGTPFLIGFYSKDAIIEATTNSYANTTATLLTLAATAFTAIYSLRLTYYTSMTQPRSNPLMTSSEEHTSVKNPIIRLALGSIIMGPILFFLLFPSFPMTHTMPTFIKLTALIITLLSFLLAYDSAQLTWLKSPKKHAPMKKYDPSFYSLLVHRAFVITTLNSAWQMITHIIEETWASWMGTRALPTAMIYFDRAMQVTHKAMIQLYMGALFITLLLVFSILTMSSLLAMS</sequence>
<comment type="function">
    <text evidence="16">Core subunit of the mitochondrial membrane respiratory chain NADH dehydrogenase (Complex I) which catalyzes electron transfer from NADH through the respiratory chain, using ubiquinone as an electron acceptor. Essential for the catalytic activity and assembly of complex I.</text>
</comment>
<dbReference type="Pfam" id="PF00361">
    <property type="entry name" value="Proton_antipo_M"/>
    <property type="match status" value="1"/>
</dbReference>
<evidence type="ECO:0000256" key="13">
    <source>
        <dbReference type="ARBA" id="ARBA00023128"/>
    </source>
</evidence>
<evidence type="ECO:0000259" key="19">
    <source>
        <dbReference type="Pfam" id="PF06455"/>
    </source>
</evidence>